<dbReference type="Proteomes" id="UP000268094">
    <property type="component" value="Unassembled WGS sequence"/>
</dbReference>
<accession>A0A3A8I6J1</accession>
<gene>
    <name evidence="1" type="ORF">D7V88_30160</name>
</gene>
<sequence length="455" mass="49845">MLHGLRAASPAMSSPDPMSRNAQWKVALFGVSVLVLVAVLVFASGTRQVAGPLDPEVMEKDAFAQQALEALRAAGAPGELTYDPERFLIQGFTPDGGLGMSFFLTNFYAEYRASSPERRGEVLARLGRAGVLSDAPETYAQARPHLMLVVRARDTFEQFAQQSDDPGPVSWRPLGEVLAEALVQDTQEAMRYVSPGELARWGISYEQARTDAMTNLRRLDAVPLRSLTLGACVLSTSDSYAASRLLLDEVVKGCEVKGEPVVMVPNRDTLLITGAEDATGLLAVAEVGMEGVKAPRPVDGHALRLTPDGWKPFLPEPESPSRSLLERLAFISRLRGYQEQTERLRREQEKDSEQLFIAGYLPEQNDQGRLFGQAVWSSVGATLLPRAEVIVFVDAALGPDAPPVASVRWDLVVRDAGTMLMPEPGLYPERYRVQGFPSKEQLQRWKADPTAMDVP</sequence>
<organism evidence="1 2">
    <name type="scientific">Corallococcus terminator</name>
    <dbReference type="NCBI Taxonomy" id="2316733"/>
    <lineage>
        <taxon>Bacteria</taxon>
        <taxon>Pseudomonadati</taxon>
        <taxon>Myxococcota</taxon>
        <taxon>Myxococcia</taxon>
        <taxon>Myxococcales</taxon>
        <taxon>Cystobacterineae</taxon>
        <taxon>Myxococcaceae</taxon>
        <taxon>Corallococcus</taxon>
    </lineage>
</organism>
<dbReference type="EMBL" id="RAVZ01000269">
    <property type="protein sequence ID" value="RKG78158.1"/>
    <property type="molecule type" value="Genomic_DNA"/>
</dbReference>
<name>A0A3A8I6J1_9BACT</name>
<comment type="caution">
    <text evidence="1">The sequence shown here is derived from an EMBL/GenBank/DDBJ whole genome shotgun (WGS) entry which is preliminary data.</text>
</comment>
<protein>
    <submittedName>
        <fullName evidence="1">DUF1444 family protein</fullName>
    </submittedName>
</protein>
<evidence type="ECO:0000313" key="1">
    <source>
        <dbReference type="EMBL" id="RKG78158.1"/>
    </source>
</evidence>
<evidence type="ECO:0000313" key="2">
    <source>
        <dbReference type="Proteomes" id="UP000268094"/>
    </source>
</evidence>
<keyword evidence="2" id="KW-1185">Reference proteome</keyword>
<proteinExistence type="predicted"/>
<dbReference type="AlphaFoldDB" id="A0A3A8I6J1"/>
<reference evidence="2" key="1">
    <citation type="submission" date="2018-09" db="EMBL/GenBank/DDBJ databases">
        <authorList>
            <person name="Livingstone P.G."/>
            <person name="Whitworth D.E."/>
        </authorList>
    </citation>
    <scope>NUCLEOTIDE SEQUENCE [LARGE SCALE GENOMIC DNA]</scope>
    <source>
        <strain evidence="2">CA054A</strain>
    </source>
</reference>
<dbReference type="OrthoDB" id="259915at2"/>
<dbReference type="RefSeq" id="WP_120544074.1">
    <property type="nucleotide sequence ID" value="NZ_RAVZ01000269.1"/>
</dbReference>